<feature type="non-terminal residue" evidence="1">
    <location>
        <position position="1"/>
    </location>
</feature>
<name>A0A1S8WM41_OPIVI</name>
<dbReference type="EMBL" id="KV904831">
    <property type="protein sequence ID" value="OON15431.1"/>
    <property type="molecule type" value="Genomic_DNA"/>
</dbReference>
<organism evidence="1 2">
    <name type="scientific">Opisthorchis viverrini</name>
    <name type="common">Southeast Asian liver fluke</name>
    <dbReference type="NCBI Taxonomy" id="6198"/>
    <lineage>
        <taxon>Eukaryota</taxon>
        <taxon>Metazoa</taxon>
        <taxon>Spiralia</taxon>
        <taxon>Lophotrochozoa</taxon>
        <taxon>Platyhelminthes</taxon>
        <taxon>Trematoda</taxon>
        <taxon>Digenea</taxon>
        <taxon>Opisthorchiida</taxon>
        <taxon>Opisthorchiata</taxon>
        <taxon>Opisthorchiidae</taxon>
        <taxon>Opisthorchis</taxon>
    </lineage>
</organism>
<evidence type="ECO:0000313" key="1">
    <source>
        <dbReference type="EMBL" id="OON15431.1"/>
    </source>
</evidence>
<protein>
    <submittedName>
        <fullName evidence="1">Uncharacterized protein</fullName>
    </submittedName>
</protein>
<keyword evidence="2" id="KW-1185">Reference proteome</keyword>
<proteinExistence type="predicted"/>
<accession>A0A1S8WM41</accession>
<dbReference type="AlphaFoldDB" id="A0A1S8WM41"/>
<dbReference type="Proteomes" id="UP000243686">
    <property type="component" value="Unassembled WGS sequence"/>
</dbReference>
<evidence type="ECO:0000313" key="2">
    <source>
        <dbReference type="Proteomes" id="UP000243686"/>
    </source>
</evidence>
<feature type="non-terminal residue" evidence="1">
    <location>
        <position position="75"/>
    </location>
</feature>
<reference evidence="1 2" key="1">
    <citation type="submission" date="2015-03" db="EMBL/GenBank/DDBJ databases">
        <title>Draft genome of the nematode, Opisthorchis viverrini.</title>
        <authorList>
            <person name="Mitreva M."/>
        </authorList>
    </citation>
    <scope>NUCLEOTIDE SEQUENCE [LARGE SCALE GENOMIC DNA]</scope>
    <source>
        <strain evidence="1">Khon Kaen</strain>
    </source>
</reference>
<gene>
    <name evidence="1" type="ORF">X801_08767</name>
</gene>
<sequence>RNLQAQEPCEEDRLLVFLFKATIPVPRLIKENIGQFIIANIESESCWAWKPDKLDIQPTGMRWVNQITGYTNWYR</sequence>